<gene>
    <name evidence="2" type="ORF">Tasa_035_017</name>
</gene>
<dbReference type="AlphaFoldDB" id="A0A0D6MMS4"/>
<feature type="region of interest" description="Disordered" evidence="1">
    <location>
        <begin position="1"/>
        <end position="28"/>
    </location>
</feature>
<accession>A0A0D6MMS4</accession>
<protein>
    <submittedName>
        <fullName evidence="2">Uncharacterized protein</fullName>
    </submittedName>
</protein>
<dbReference type="RefSeq" id="WP_048849753.1">
    <property type="nucleotide sequence ID" value="NZ_BALE01000035.1"/>
</dbReference>
<evidence type="ECO:0000313" key="2">
    <source>
        <dbReference type="EMBL" id="GAN54982.1"/>
    </source>
</evidence>
<dbReference type="EMBL" id="BALE01000035">
    <property type="protein sequence ID" value="GAN54982.1"/>
    <property type="molecule type" value="Genomic_DNA"/>
</dbReference>
<evidence type="ECO:0000256" key="1">
    <source>
        <dbReference type="SAM" id="MobiDB-lite"/>
    </source>
</evidence>
<comment type="caution">
    <text evidence="2">The sequence shown here is derived from an EMBL/GenBank/DDBJ whole genome shotgun (WGS) entry which is preliminary data.</text>
</comment>
<organism evidence="2 3">
    <name type="scientific">Tanticharoenia sakaeratensis NBRC 103193</name>
    <dbReference type="NCBI Taxonomy" id="1231623"/>
    <lineage>
        <taxon>Bacteria</taxon>
        <taxon>Pseudomonadati</taxon>
        <taxon>Pseudomonadota</taxon>
        <taxon>Alphaproteobacteria</taxon>
        <taxon>Acetobacterales</taxon>
        <taxon>Acetobacteraceae</taxon>
        <taxon>Tanticharoenia</taxon>
    </lineage>
</organism>
<proteinExistence type="predicted"/>
<dbReference type="STRING" id="1231623.Tasa_035_017"/>
<name>A0A0D6MMS4_9PROT</name>
<dbReference type="Proteomes" id="UP000032679">
    <property type="component" value="Unassembled WGS sequence"/>
</dbReference>
<evidence type="ECO:0000313" key="3">
    <source>
        <dbReference type="Proteomes" id="UP000032679"/>
    </source>
</evidence>
<feature type="compositionally biased region" description="Low complexity" evidence="1">
    <location>
        <begin position="1"/>
        <end position="15"/>
    </location>
</feature>
<feature type="compositionally biased region" description="Polar residues" evidence="1">
    <location>
        <begin position="16"/>
        <end position="25"/>
    </location>
</feature>
<sequence>MTDVSSTSTDSTQSSIMAQMSAMQDQSAEFGAQEFAQQMQAEQNLTQISDAQNQANNFMQTMASNAKSAVAKD</sequence>
<keyword evidence="3" id="KW-1185">Reference proteome</keyword>
<reference evidence="2 3" key="1">
    <citation type="submission" date="2012-10" db="EMBL/GenBank/DDBJ databases">
        <title>Genome sequencing of Tanticharoenia sakaeratensis NBRC 103193.</title>
        <authorList>
            <person name="Azuma Y."/>
            <person name="Hadano H."/>
            <person name="Hirakawa H."/>
            <person name="Matsushita K."/>
        </authorList>
    </citation>
    <scope>NUCLEOTIDE SEQUENCE [LARGE SCALE GENOMIC DNA]</scope>
    <source>
        <strain evidence="2 3">NBRC 103193</strain>
    </source>
</reference>